<dbReference type="RefSeq" id="WP_157483924.1">
    <property type="nucleotide sequence ID" value="NZ_WOWP01000053.1"/>
</dbReference>
<comment type="caution">
    <text evidence="5">The sequence shown here is derived from an EMBL/GenBank/DDBJ whole genome shotgun (WGS) entry which is preliminary data.</text>
</comment>
<dbReference type="InterPro" id="IPR000424">
    <property type="entry name" value="Primosome_PriB/ssb"/>
</dbReference>
<dbReference type="AlphaFoldDB" id="A0A6N8HG25"/>
<dbReference type="OrthoDB" id="1265936at2"/>
<keyword evidence="6" id="KW-1185">Reference proteome</keyword>
<dbReference type="PROSITE" id="PS50935">
    <property type="entry name" value="SSB"/>
    <property type="match status" value="1"/>
</dbReference>
<evidence type="ECO:0000313" key="5">
    <source>
        <dbReference type="EMBL" id="MUV04630.1"/>
    </source>
</evidence>
<dbReference type="EMBL" id="WOWP01000053">
    <property type="protein sequence ID" value="MUV04630.1"/>
    <property type="molecule type" value="Genomic_DNA"/>
</dbReference>
<sequence length="139" mass="14735">MEITGRLTADAQVRTLSDNRQVVNFSVAVSDSYKAKSGERITQTEFFDCSYWIATGIAQYLTKGTIVELAGRVSARAWVDAEGQPKAGLNFHTSKITLHGGGAATDKAQPVNQTAAGAAPVHEAEVVPNGTAPDDDLPF</sequence>
<accession>A0A6N8HG25</accession>
<name>A0A6N8HG25_9FLAO</name>
<dbReference type="CDD" id="cd04496">
    <property type="entry name" value="SSB_OBF"/>
    <property type="match status" value="1"/>
</dbReference>
<dbReference type="InterPro" id="IPR012340">
    <property type="entry name" value="NA-bd_OB-fold"/>
</dbReference>
<protein>
    <recommendedName>
        <fullName evidence="3">Single-stranded DNA-binding protein</fullName>
    </recommendedName>
</protein>
<dbReference type="GO" id="GO:0006260">
    <property type="term" value="P:DNA replication"/>
    <property type="evidence" value="ECO:0007669"/>
    <property type="project" value="InterPro"/>
</dbReference>
<evidence type="ECO:0000256" key="4">
    <source>
        <dbReference type="SAM" id="MobiDB-lite"/>
    </source>
</evidence>
<evidence type="ECO:0000256" key="1">
    <source>
        <dbReference type="ARBA" id="ARBA00023125"/>
    </source>
</evidence>
<reference evidence="5 6" key="1">
    <citation type="submission" date="2019-12" db="EMBL/GenBank/DDBJ databases">
        <authorList>
            <person name="Sun J.-Q."/>
        </authorList>
    </citation>
    <scope>NUCLEOTIDE SEQUENCE [LARGE SCALE GENOMIC DNA]</scope>
    <source>
        <strain evidence="5 6">JCM 17928</strain>
    </source>
</reference>
<dbReference type="InterPro" id="IPR011344">
    <property type="entry name" value="ssDNA-bd"/>
</dbReference>
<evidence type="ECO:0000256" key="2">
    <source>
        <dbReference type="PROSITE-ProRule" id="PRU00252"/>
    </source>
</evidence>
<feature type="region of interest" description="Disordered" evidence="4">
    <location>
        <begin position="100"/>
        <end position="139"/>
    </location>
</feature>
<dbReference type="Pfam" id="PF00436">
    <property type="entry name" value="SSB"/>
    <property type="match status" value="1"/>
</dbReference>
<keyword evidence="1 2" id="KW-0238">DNA-binding</keyword>
<dbReference type="GO" id="GO:0003697">
    <property type="term" value="F:single-stranded DNA binding"/>
    <property type="evidence" value="ECO:0007669"/>
    <property type="project" value="InterPro"/>
</dbReference>
<dbReference type="NCBIfam" id="TIGR00621">
    <property type="entry name" value="ssb"/>
    <property type="match status" value="1"/>
</dbReference>
<dbReference type="SUPFAM" id="SSF50249">
    <property type="entry name" value="Nucleic acid-binding proteins"/>
    <property type="match status" value="1"/>
</dbReference>
<evidence type="ECO:0000256" key="3">
    <source>
        <dbReference type="RuleBase" id="RU000524"/>
    </source>
</evidence>
<dbReference type="Proteomes" id="UP000433945">
    <property type="component" value="Unassembled WGS sequence"/>
</dbReference>
<organism evidence="5 6">
    <name type="scientific">Flavobacterium rakeshii</name>
    <dbReference type="NCBI Taxonomy" id="1038845"/>
    <lineage>
        <taxon>Bacteria</taxon>
        <taxon>Pseudomonadati</taxon>
        <taxon>Bacteroidota</taxon>
        <taxon>Flavobacteriia</taxon>
        <taxon>Flavobacteriales</taxon>
        <taxon>Flavobacteriaceae</taxon>
        <taxon>Flavobacterium</taxon>
    </lineage>
</organism>
<proteinExistence type="predicted"/>
<evidence type="ECO:0000313" key="6">
    <source>
        <dbReference type="Proteomes" id="UP000433945"/>
    </source>
</evidence>
<dbReference type="Gene3D" id="2.40.50.140">
    <property type="entry name" value="Nucleic acid-binding proteins"/>
    <property type="match status" value="1"/>
</dbReference>
<gene>
    <name evidence="5" type="primary">ssb</name>
    <name evidence="5" type="ORF">GN157_13010</name>
</gene>